<sequence length="171" mass="19026">MSQSKSRLGPVLALLWVAFVLVGCGTDAIFSAFKSLSSFSTAKVWLEKVKFKAADNVNDTSPVTIHIIIAYNPELLKELMKMDAETYFRKLPQLKSDYAGQYDIFEWDIIRGQRLEAPIVATRVSGEGAVVFARYSSPGNHRATVGEEHEIIIQLDKLDFKVIPVTSNSNS</sequence>
<dbReference type="EMBL" id="SCFB01000006">
    <property type="protein sequence ID" value="RZI45903.1"/>
    <property type="molecule type" value="Genomic_DNA"/>
</dbReference>
<dbReference type="OrthoDB" id="8588447at2"/>
<accession>A0A4Q7DGH0</accession>
<protein>
    <recommendedName>
        <fullName evidence="3">Type VI secretion system lipoprotein TssJ</fullName>
    </recommendedName>
</protein>
<dbReference type="Proteomes" id="UP000293550">
    <property type="component" value="Unassembled WGS sequence"/>
</dbReference>
<organism evidence="1 2">
    <name type="scientific">Candidatus Finniella inopinata</name>
    <dbReference type="NCBI Taxonomy" id="1696036"/>
    <lineage>
        <taxon>Bacteria</taxon>
        <taxon>Pseudomonadati</taxon>
        <taxon>Pseudomonadota</taxon>
        <taxon>Alphaproteobacteria</taxon>
        <taxon>Holosporales</taxon>
        <taxon>Candidatus Paracaedibacteraceae</taxon>
        <taxon>Candidatus Finniella</taxon>
    </lineage>
</organism>
<dbReference type="AlphaFoldDB" id="A0A4Q7DGH0"/>
<reference evidence="1 2" key="1">
    <citation type="submission" date="2018-10" db="EMBL/GenBank/DDBJ databases">
        <title>An updated phylogeny of the Alphaproteobacteria reveals that the parasitic Rickettsiales and Holosporales have independent origins.</title>
        <authorList>
            <person name="Munoz-Gomez S.A."/>
            <person name="Hess S."/>
            <person name="Burger G."/>
            <person name="Lang B.F."/>
            <person name="Susko E."/>
            <person name="Slamovits C.H."/>
            <person name="Roger A.J."/>
        </authorList>
    </citation>
    <scope>NUCLEOTIDE SEQUENCE [LARGE SCALE GENOMIC DNA]</scope>
    <source>
        <strain evidence="1">HOLO01</strain>
    </source>
</reference>
<proteinExistence type="predicted"/>
<dbReference type="RefSeq" id="WP_130154154.1">
    <property type="nucleotide sequence ID" value="NZ_SCFB01000006.1"/>
</dbReference>
<evidence type="ECO:0000313" key="2">
    <source>
        <dbReference type="Proteomes" id="UP000293550"/>
    </source>
</evidence>
<dbReference type="PROSITE" id="PS51257">
    <property type="entry name" value="PROKAR_LIPOPROTEIN"/>
    <property type="match status" value="1"/>
</dbReference>
<evidence type="ECO:0000313" key="1">
    <source>
        <dbReference type="EMBL" id="RZI45903.1"/>
    </source>
</evidence>
<gene>
    <name evidence="1" type="ORF">EQU50_05590</name>
</gene>
<comment type="caution">
    <text evidence="1">The sequence shown here is derived from an EMBL/GenBank/DDBJ whole genome shotgun (WGS) entry which is preliminary data.</text>
</comment>
<evidence type="ECO:0008006" key="3">
    <source>
        <dbReference type="Google" id="ProtNLM"/>
    </source>
</evidence>
<keyword evidence="2" id="KW-1185">Reference proteome</keyword>
<name>A0A4Q7DGH0_9PROT</name>